<proteinExistence type="predicted"/>
<dbReference type="GO" id="GO:0005634">
    <property type="term" value="C:nucleus"/>
    <property type="evidence" value="ECO:0007669"/>
    <property type="project" value="UniProtKB-SubCell"/>
</dbReference>
<evidence type="ECO:0000256" key="1">
    <source>
        <dbReference type="ARBA" id="ARBA00004123"/>
    </source>
</evidence>
<accession>A0A5P1FV86</accession>
<keyword evidence="3" id="KW-0808">Transferase</keyword>
<dbReference type="Proteomes" id="UP000243459">
    <property type="component" value="Chromosome 1"/>
</dbReference>
<dbReference type="PANTHER" id="PTHR13808">
    <property type="entry name" value="CBP/P300-RELATED"/>
    <property type="match status" value="1"/>
</dbReference>
<dbReference type="GO" id="GO:0031490">
    <property type="term" value="F:chromatin DNA binding"/>
    <property type="evidence" value="ECO:0007669"/>
    <property type="project" value="TreeGrafter"/>
</dbReference>
<keyword evidence="4" id="KW-0156">Chromatin regulator</keyword>
<keyword evidence="12" id="KW-1185">Reference proteome</keyword>
<dbReference type="EC" id="2.3.1.48" evidence="2"/>
<keyword evidence="5" id="KW-0805">Transcription regulation</keyword>
<keyword evidence="7" id="KW-0539">Nucleus</keyword>
<dbReference type="GO" id="GO:0003713">
    <property type="term" value="F:transcription coactivator activity"/>
    <property type="evidence" value="ECO:0007669"/>
    <property type="project" value="TreeGrafter"/>
</dbReference>
<dbReference type="PANTHER" id="PTHR13808:SF1">
    <property type="entry name" value="HISTONE ACETYLTRANSFERASE"/>
    <property type="match status" value="1"/>
</dbReference>
<evidence type="ECO:0000256" key="5">
    <source>
        <dbReference type="ARBA" id="ARBA00023015"/>
    </source>
</evidence>
<comment type="subcellular location">
    <subcellularLocation>
        <location evidence="1">Nucleus</location>
    </subcellularLocation>
</comment>
<dbReference type="AlphaFoldDB" id="A0A5P1FV86"/>
<dbReference type="GO" id="GO:0045944">
    <property type="term" value="P:positive regulation of transcription by RNA polymerase II"/>
    <property type="evidence" value="ECO:0007669"/>
    <property type="project" value="TreeGrafter"/>
</dbReference>
<evidence type="ECO:0000256" key="4">
    <source>
        <dbReference type="ARBA" id="ARBA00022853"/>
    </source>
</evidence>
<evidence type="ECO:0000256" key="7">
    <source>
        <dbReference type="ARBA" id="ARBA00023242"/>
    </source>
</evidence>
<gene>
    <name evidence="11" type="ORF">A4U43_C01F28190</name>
</gene>
<evidence type="ECO:0000313" key="11">
    <source>
        <dbReference type="EMBL" id="ONK81357.1"/>
    </source>
</evidence>
<organism evidence="11 12">
    <name type="scientific">Asparagus officinalis</name>
    <name type="common">Garden asparagus</name>
    <dbReference type="NCBI Taxonomy" id="4686"/>
    <lineage>
        <taxon>Eukaryota</taxon>
        <taxon>Viridiplantae</taxon>
        <taxon>Streptophyta</taxon>
        <taxon>Embryophyta</taxon>
        <taxon>Tracheophyta</taxon>
        <taxon>Spermatophyta</taxon>
        <taxon>Magnoliopsida</taxon>
        <taxon>Liliopsida</taxon>
        <taxon>Asparagales</taxon>
        <taxon>Asparagaceae</taxon>
        <taxon>Asparagoideae</taxon>
        <taxon>Asparagus</taxon>
    </lineage>
</organism>
<reference evidence="12" key="1">
    <citation type="journal article" date="2017" name="Nat. Commun.">
        <title>The asparagus genome sheds light on the origin and evolution of a young Y chromosome.</title>
        <authorList>
            <person name="Harkess A."/>
            <person name="Zhou J."/>
            <person name="Xu C."/>
            <person name="Bowers J.E."/>
            <person name="Van der Hulst R."/>
            <person name="Ayyampalayam S."/>
            <person name="Mercati F."/>
            <person name="Riccardi P."/>
            <person name="McKain M.R."/>
            <person name="Kakrana A."/>
            <person name="Tang H."/>
            <person name="Ray J."/>
            <person name="Groenendijk J."/>
            <person name="Arikit S."/>
            <person name="Mathioni S.M."/>
            <person name="Nakano M."/>
            <person name="Shan H."/>
            <person name="Telgmann-Rauber A."/>
            <person name="Kanno A."/>
            <person name="Yue Z."/>
            <person name="Chen H."/>
            <person name="Li W."/>
            <person name="Chen Y."/>
            <person name="Xu X."/>
            <person name="Zhang Y."/>
            <person name="Luo S."/>
            <person name="Chen H."/>
            <person name="Gao J."/>
            <person name="Mao Z."/>
            <person name="Pires J.C."/>
            <person name="Luo M."/>
            <person name="Kudrna D."/>
            <person name="Wing R.A."/>
            <person name="Meyers B.C."/>
            <person name="Yi K."/>
            <person name="Kong H."/>
            <person name="Lavrijsen P."/>
            <person name="Sunseri F."/>
            <person name="Falavigna A."/>
            <person name="Ye Y."/>
            <person name="Leebens-Mack J.H."/>
            <person name="Chen G."/>
        </authorList>
    </citation>
    <scope>NUCLEOTIDE SEQUENCE [LARGE SCALE GENOMIC DNA]</scope>
    <source>
        <strain evidence="12">cv. DH0086</strain>
    </source>
</reference>
<evidence type="ECO:0000256" key="9">
    <source>
        <dbReference type="SAM" id="MobiDB-lite"/>
    </source>
</evidence>
<feature type="region of interest" description="Disordered" evidence="9">
    <location>
        <begin position="1"/>
        <end position="33"/>
    </location>
</feature>
<feature type="compositionally biased region" description="Polar residues" evidence="9">
    <location>
        <begin position="22"/>
        <end position="33"/>
    </location>
</feature>
<dbReference type="GO" id="GO:0004402">
    <property type="term" value="F:histone acetyltransferase activity"/>
    <property type="evidence" value="ECO:0007669"/>
    <property type="project" value="InterPro"/>
</dbReference>
<dbReference type="GO" id="GO:0005667">
    <property type="term" value="C:transcription regulator complex"/>
    <property type="evidence" value="ECO:0007669"/>
    <property type="project" value="TreeGrafter"/>
</dbReference>
<dbReference type="EMBL" id="CM007381">
    <property type="protein sequence ID" value="ONK81357.1"/>
    <property type="molecule type" value="Genomic_DNA"/>
</dbReference>
<dbReference type="GO" id="GO:0000123">
    <property type="term" value="C:histone acetyltransferase complex"/>
    <property type="evidence" value="ECO:0007669"/>
    <property type="project" value="TreeGrafter"/>
</dbReference>
<feature type="domain" description="CBP/p300-type HAT" evidence="10">
    <location>
        <begin position="176"/>
        <end position="262"/>
    </location>
</feature>
<comment type="catalytic activity">
    <reaction evidence="8">
        <text>L-lysyl-[protein] + acetyl-CoA = N(6)-acetyl-L-lysyl-[protein] + CoA + H(+)</text>
        <dbReference type="Rhea" id="RHEA:45948"/>
        <dbReference type="Rhea" id="RHEA-COMP:9752"/>
        <dbReference type="Rhea" id="RHEA-COMP:10731"/>
        <dbReference type="ChEBI" id="CHEBI:15378"/>
        <dbReference type="ChEBI" id="CHEBI:29969"/>
        <dbReference type="ChEBI" id="CHEBI:57287"/>
        <dbReference type="ChEBI" id="CHEBI:57288"/>
        <dbReference type="ChEBI" id="CHEBI:61930"/>
        <dbReference type="EC" id="2.3.1.48"/>
    </reaction>
</comment>
<keyword evidence="6" id="KW-0804">Transcription</keyword>
<dbReference type="Gramene" id="ONK81357">
    <property type="protein sequence ID" value="ONK81357"/>
    <property type="gene ID" value="A4U43_C01F28190"/>
</dbReference>
<sequence>MTLLESKTLNLEVGDSSERTMDTANNPNGGNLGFSTNEGKVALRIWDMSPETSIVGALIRNKIVQHLSKQAAFLKRDHDQREKIVRRMDDILFERAPSQVHYMNLETLESRLNYLLNCHKNVEAMKTLDRDVLFLSNGSTAASCKRPHQLNLCSPDTSYHNTSISSGDSIPFEQCPIVGDVLTRSLLSDHIEKWLYRRLEAERRERAKLMGKTFSEVPAAEGLIVRVVSSVSKKLQVKTGFPRHFSRRYISFRISLQIKGLK</sequence>
<dbReference type="InterPro" id="IPR031162">
    <property type="entry name" value="CBP_P300_HAT"/>
</dbReference>
<evidence type="ECO:0000259" key="10">
    <source>
        <dbReference type="PROSITE" id="PS51727"/>
    </source>
</evidence>
<protein>
    <recommendedName>
        <fullName evidence="2">histone acetyltransferase</fullName>
        <ecNumber evidence="2">2.3.1.48</ecNumber>
    </recommendedName>
</protein>
<name>A0A5P1FV86_ASPOF</name>
<evidence type="ECO:0000256" key="2">
    <source>
        <dbReference type="ARBA" id="ARBA00013184"/>
    </source>
</evidence>
<dbReference type="PROSITE" id="PS51727">
    <property type="entry name" value="CBP_P300_HAT"/>
    <property type="match status" value="1"/>
</dbReference>
<evidence type="ECO:0000256" key="8">
    <source>
        <dbReference type="ARBA" id="ARBA00048017"/>
    </source>
</evidence>
<evidence type="ECO:0000313" key="12">
    <source>
        <dbReference type="Proteomes" id="UP000243459"/>
    </source>
</evidence>
<evidence type="ECO:0000256" key="6">
    <source>
        <dbReference type="ARBA" id="ARBA00023163"/>
    </source>
</evidence>
<dbReference type="InterPro" id="IPR013178">
    <property type="entry name" value="Histone_AcTrfase_Rtt109/CBP"/>
</dbReference>
<evidence type="ECO:0000256" key="3">
    <source>
        <dbReference type="ARBA" id="ARBA00022679"/>
    </source>
</evidence>